<evidence type="ECO:0000313" key="5">
    <source>
        <dbReference type="EMBL" id="KAJ3441168.1"/>
    </source>
</evidence>
<evidence type="ECO:0000259" key="4">
    <source>
        <dbReference type="PROSITE" id="PS50097"/>
    </source>
</evidence>
<sequence length="435" mass="51153">MINVRQLISNGKLSKLKTYFNNKKDLINKKDDLTPIYYAVTKNKQTVELLVSLGAKVNVTDWTLFTPLHYACSRKCSLSVIEYLIECGSSVTLADKTGDLPLQILLNNSPTYEKVKFLLCNGAKLHQKYYKGDTEMHLATYQNLPITIAKLLLDRGALINILSGKLPKDFQPNYELEYLMDAYSSFSDDLLDLYTSQIETDFQILDFQLHKDIFNLRIGKDKRYNFLKHYPKTIVEIFIKWVYSGKIIHSYQNEREKENINFKKENQEEINSLVDILTALRVSPNFEKAETIYEISERNKLKQDFAALYRSDLTIDNKNLSLNNNNYIIIKLNKIKIKINKFVLLSRSRSIREFFQKKHENQKDEEKSNIFVIQDFSNVNLQNFKIFIQFLYTDEIDLEYLQHSSIRNDLSKLYDLYQLNQNSLLKYSLIEYNQD</sequence>
<dbReference type="Gene3D" id="3.30.710.10">
    <property type="entry name" value="Potassium Channel Kv1.1, Chain A"/>
    <property type="match status" value="1"/>
</dbReference>
<evidence type="ECO:0000256" key="3">
    <source>
        <dbReference type="PROSITE-ProRule" id="PRU00023"/>
    </source>
</evidence>
<protein>
    <submittedName>
        <fullName evidence="5">Ankyrin repeat ph and sec7 domain containing protein secg-related</fullName>
    </submittedName>
</protein>
<dbReference type="SUPFAM" id="SSF54695">
    <property type="entry name" value="POZ domain"/>
    <property type="match status" value="1"/>
</dbReference>
<feature type="repeat" description="ANK" evidence="3">
    <location>
        <begin position="63"/>
        <end position="96"/>
    </location>
</feature>
<gene>
    <name evidence="5" type="ORF">M0812_13173</name>
</gene>
<dbReference type="InterPro" id="IPR036770">
    <property type="entry name" value="Ankyrin_rpt-contain_sf"/>
</dbReference>
<dbReference type="AlphaFoldDB" id="A0AAV7ZLF6"/>
<reference evidence="5" key="1">
    <citation type="submission" date="2022-08" db="EMBL/GenBank/DDBJ databases">
        <title>Novel sulphate-reducing endosymbionts in the free-living metamonad Anaeramoeba.</title>
        <authorList>
            <person name="Jerlstrom-Hultqvist J."/>
            <person name="Cepicka I."/>
            <person name="Gallot-Lavallee L."/>
            <person name="Salas-Leiva D."/>
            <person name="Curtis B.A."/>
            <person name="Zahonova K."/>
            <person name="Pipaliya S."/>
            <person name="Dacks J."/>
            <person name="Roger A.J."/>
        </authorList>
    </citation>
    <scope>NUCLEOTIDE SEQUENCE</scope>
    <source>
        <strain evidence="5">Busselton2</strain>
    </source>
</reference>
<dbReference type="Pfam" id="PF00651">
    <property type="entry name" value="BTB"/>
    <property type="match status" value="1"/>
</dbReference>
<proteinExistence type="predicted"/>
<dbReference type="Proteomes" id="UP001146793">
    <property type="component" value="Unassembled WGS sequence"/>
</dbReference>
<evidence type="ECO:0000256" key="2">
    <source>
        <dbReference type="ARBA" id="ARBA00023043"/>
    </source>
</evidence>
<dbReference type="SMART" id="SM00248">
    <property type="entry name" value="ANK"/>
    <property type="match status" value="4"/>
</dbReference>
<evidence type="ECO:0000313" key="6">
    <source>
        <dbReference type="Proteomes" id="UP001146793"/>
    </source>
</evidence>
<keyword evidence="2 3" id="KW-0040">ANK repeat</keyword>
<dbReference type="Gene3D" id="1.25.40.20">
    <property type="entry name" value="Ankyrin repeat-containing domain"/>
    <property type="match status" value="2"/>
</dbReference>
<feature type="domain" description="BTB" evidence="4">
    <location>
        <begin position="326"/>
        <end position="400"/>
    </location>
</feature>
<feature type="repeat" description="ANK" evidence="3">
    <location>
        <begin position="131"/>
        <end position="164"/>
    </location>
</feature>
<dbReference type="InterPro" id="IPR002110">
    <property type="entry name" value="Ankyrin_rpt"/>
</dbReference>
<dbReference type="InterPro" id="IPR011333">
    <property type="entry name" value="SKP1/BTB/POZ_sf"/>
</dbReference>
<dbReference type="PANTHER" id="PTHR24198:SF194">
    <property type="entry name" value="INVERSIN-A"/>
    <property type="match status" value="1"/>
</dbReference>
<dbReference type="EMBL" id="JANTQA010000029">
    <property type="protein sequence ID" value="KAJ3441168.1"/>
    <property type="molecule type" value="Genomic_DNA"/>
</dbReference>
<evidence type="ECO:0000256" key="1">
    <source>
        <dbReference type="ARBA" id="ARBA00022737"/>
    </source>
</evidence>
<dbReference type="InterPro" id="IPR000210">
    <property type="entry name" value="BTB/POZ_dom"/>
</dbReference>
<dbReference type="CDD" id="cd18186">
    <property type="entry name" value="BTB_POZ_ZBTB_KLHL-like"/>
    <property type="match status" value="1"/>
</dbReference>
<comment type="caution">
    <text evidence="5">The sequence shown here is derived from an EMBL/GenBank/DDBJ whole genome shotgun (WGS) entry which is preliminary data.</text>
</comment>
<organism evidence="5 6">
    <name type="scientific">Anaeramoeba flamelloides</name>
    <dbReference type="NCBI Taxonomy" id="1746091"/>
    <lineage>
        <taxon>Eukaryota</taxon>
        <taxon>Metamonada</taxon>
        <taxon>Anaeramoebidae</taxon>
        <taxon>Anaeramoeba</taxon>
    </lineage>
</organism>
<dbReference type="PANTHER" id="PTHR24198">
    <property type="entry name" value="ANKYRIN REPEAT AND PROTEIN KINASE DOMAIN-CONTAINING PROTEIN"/>
    <property type="match status" value="1"/>
</dbReference>
<dbReference type="Pfam" id="PF12796">
    <property type="entry name" value="Ank_2"/>
    <property type="match status" value="1"/>
</dbReference>
<dbReference type="PROSITE" id="PS50097">
    <property type="entry name" value="BTB"/>
    <property type="match status" value="1"/>
</dbReference>
<accession>A0AAV7ZLF6</accession>
<keyword evidence="1" id="KW-0677">Repeat</keyword>
<dbReference type="PROSITE" id="PS50297">
    <property type="entry name" value="ANK_REP_REGION"/>
    <property type="match status" value="1"/>
</dbReference>
<dbReference type="PROSITE" id="PS50088">
    <property type="entry name" value="ANK_REPEAT"/>
    <property type="match status" value="2"/>
</dbReference>
<name>A0AAV7ZLF6_9EUKA</name>
<dbReference type="SUPFAM" id="SSF48403">
    <property type="entry name" value="Ankyrin repeat"/>
    <property type="match status" value="1"/>
</dbReference>